<evidence type="ECO:0000256" key="2">
    <source>
        <dbReference type="ARBA" id="ARBA00022679"/>
    </source>
</evidence>
<reference evidence="3" key="1">
    <citation type="submission" date="2022-04" db="EMBL/GenBank/DDBJ databases">
        <title>A functionally conserved STORR gene fusion in Papaver species that diverged 16.8 million years ago.</title>
        <authorList>
            <person name="Catania T."/>
        </authorList>
    </citation>
    <scope>NUCLEOTIDE SEQUENCE</scope>
    <source>
        <strain evidence="3">S-188037</strain>
    </source>
</reference>
<dbReference type="PANTHER" id="PTHR48045">
    <property type="entry name" value="UDP-GLYCOSYLTRANSFERASE 72B1"/>
    <property type="match status" value="1"/>
</dbReference>
<evidence type="ECO:0000313" key="3">
    <source>
        <dbReference type="EMBL" id="KAI3921443.1"/>
    </source>
</evidence>
<accession>A0AAD4SUD1</accession>
<dbReference type="Pfam" id="PF00201">
    <property type="entry name" value="UDPGT"/>
    <property type="match status" value="1"/>
</dbReference>
<sequence length="410" mass="46637">MSIPDGLDKENYDFFSINYSMENVMPSHLELKIQSLQEDDYQGNVCLVVVDLLASWVIEVAARRNVPVAGFWPAMLATYKLIEAIPDLIQHGYISEFGIPWNQENMCCLPGQPLLTTRHLPWLIGNPSSQKQRFMFWVRILERSRNLKWLLVNSFMEDNFDYHSQTINLRKVDSVKRLLDRPHIFRVGPLTGHDTKLTKALTFWDEDRSCLDWLAKQKKSSVIYVSFGSWIGPIGEEKISELALGLENTKSPFIWVLGSTWRDGLPDGFMDRIRDIGKIVSWAPQKEVLQHSSVGCYLTHCGWNSTVEAIQCGKKLLCYPVAGDQSVNCTYIVDVWGIGVKMNGIRKSDVEEGVKRVMKGKGSEEMEDKVMKMKGRLNGEESCLRAVSNLTDFLDQIKKSTPTNLCCPCS</sequence>
<proteinExistence type="inferred from homology"/>
<dbReference type="CDD" id="cd03784">
    <property type="entry name" value="GT1_Gtf-like"/>
    <property type="match status" value="1"/>
</dbReference>
<dbReference type="GO" id="GO:0008194">
    <property type="term" value="F:UDP-glycosyltransferase activity"/>
    <property type="evidence" value="ECO:0007669"/>
    <property type="project" value="InterPro"/>
</dbReference>
<dbReference type="AlphaFoldDB" id="A0AAD4SUD1"/>
<evidence type="ECO:0000256" key="1">
    <source>
        <dbReference type="ARBA" id="ARBA00009995"/>
    </source>
</evidence>
<comment type="similarity">
    <text evidence="1">Belongs to the UDP-glycosyltransferase family.</text>
</comment>
<protein>
    <recommendedName>
        <fullName evidence="5">Glycosyltransferase</fullName>
    </recommendedName>
</protein>
<dbReference type="InterPro" id="IPR002213">
    <property type="entry name" value="UDP_glucos_trans"/>
</dbReference>
<keyword evidence="4" id="KW-1185">Reference proteome</keyword>
<gene>
    <name evidence="3" type="ORF">MKW98_013377</name>
</gene>
<organism evidence="3 4">
    <name type="scientific">Papaver atlanticum</name>
    <dbReference type="NCBI Taxonomy" id="357466"/>
    <lineage>
        <taxon>Eukaryota</taxon>
        <taxon>Viridiplantae</taxon>
        <taxon>Streptophyta</taxon>
        <taxon>Embryophyta</taxon>
        <taxon>Tracheophyta</taxon>
        <taxon>Spermatophyta</taxon>
        <taxon>Magnoliopsida</taxon>
        <taxon>Ranunculales</taxon>
        <taxon>Papaveraceae</taxon>
        <taxon>Papaveroideae</taxon>
        <taxon>Papaver</taxon>
    </lineage>
</organism>
<dbReference type="FunFam" id="3.40.50.2000:FF:000056">
    <property type="entry name" value="Glycosyltransferase"/>
    <property type="match status" value="1"/>
</dbReference>
<dbReference type="Proteomes" id="UP001202328">
    <property type="component" value="Unassembled WGS sequence"/>
</dbReference>
<dbReference type="EMBL" id="JAJJMB010008687">
    <property type="protein sequence ID" value="KAI3921443.1"/>
    <property type="molecule type" value="Genomic_DNA"/>
</dbReference>
<dbReference type="SUPFAM" id="SSF53756">
    <property type="entry name" value="UDP-Glycosyltransferase/glycogen phosphorylase"/>
    <property type="match status" value="1"/>
</dbReference>
<name>A0AAD4SUD1_9MAGN</name>
<dbReference type="Gene3D" id="3.40.50.2000">
    <property type="entry name" value="Glycogen Phosphorylase B"/>
    <property type="match status" value="2"/>
</dbReference>
<dbReference type="PANTHER" id="PTHR48045:SF38">
    <property type="entry name" value="GLYCOSYLTRANSFERASE"/>
    <property type="match status" value="1"/>
</dbReference>
<comment type="caution">
    <text evidence="3">The sequence shown here is derived from an EMBL/GenBank/DDBJ whole genome shotgun (WGS) entry which is preliminary data.</text>
</comment>
<evidence type="ECO:0000313" key="4">
    <source>
        <dbReference type="Proteomes" id="UP001202328"/>
    </source>
</evidence>
<keyword evidence="2" id="KW-0808">Transferase</keyword>
<evidence type="ECO:0008006" key="5">
    <source>
        <dbReference type="Google" id="ProtNLM"/>
    </source>
</evidence>